<feature type="binding site" evidence="9">
    <location>
        <position position="110"/>
    </location>
    <ligand>
        <name>anthranilate</name>
        <dbReference type="ChEBI" id="CHEBI:16567"/>
        <label>1</label>
    </ligand>
</feature>
<dbReference type="Pfam" id="PF02885">
    <property type="entry name" value="Glycos_trans_3N"/>
    <property type="match status" value="1"/>
</dbReference>
<dbReference type="STRING" id="349095.SAMN05660299_02292"/>
<name>A0A1G9ZCF3_9FIRM</name>
<evidence type="ECO:0000256" key="8">
    <source>
        <dbReference type="ARBA" id="ARBA00061188"/>
    </source>
</evidence>
<evidence type="ECO:0000256" key="7">
    <source>
        <dbReference type="ARBA" id="ARBA00052328"/>
    </source>
</evidence>
<proteinExistence type="inferred from homology"/>
<feature type="domain" description="Glycosyl transferase family 3" evidence="10">
    <location>
        <begin position="73"/>
        <end position="322"/>
    </location>
</feature>
<evidence type="ECO:0000256" key="3">
    <source>
        <dbReference type="ARBA" id="ARBA00022676"/>
    </source>
</evidence>
<comment type="cofactor">
    <cofactor evidence="9">
        <name>Mg(2+)</name>
        <dbReference type="ChEBI" id="CHEBI:18420"/>
    </cofactor>
    <text evidence="9">Binds 2 magnesium ions per monomer.</text>
</comment>
<dbReference type="InterPro" id="IPR036320">
    <property type="entry name" value="Glycosyl_Trfase_fam3_N_dom_sf"/>
</dbReference>
<dbReference type="InterPro" id="IPR017459">
    <property type="entry name" value="Glycosyl_Trfase_fam3_N_dom"/>
</dbReference>
<evidence type="ECO:0000313" key="13">
    <source>
        <dbReference type="Proteomes" id="UP000199309"/>
    </source>
</evidence>
<comment type="caution">
    <text evidence="9">Lacks conserved residue(s) required for the propagation of feature annotation.</text>
</comment>
<dbReference type="GO" id="GO:0000287">
    <property type="term" value="F:magnesium ion binding"/>
    <property type="evidence" value="ECO:0007669"/>
    <property type="project" value="UniProtKB-UniRule"/>
</dbReference>
<keyword evidence="13" id="KW-1185">Reference proteome</keyword>
<evidence type="ECO:0000256" key="5">
    <source>
        <dbReference type="ARBA" id="ARBA00022822"/>
    </source>
</evidence>
<comment type="similarity">
    <text evidence="8">In the C-terminal section; belongs to the anthranilate phosphoribosyltransferase family.</text>
</comment>
<evidence type="ECO:0000256" key="1">
    <source>
        <dbReference type="ARBA" id="ARBA00004907"/>
    </source>
</evidence>
<evidence type="ECO:0000259" key="11">
    <source>
        <dbReference type="Pfam" id="PF02885"/>
    </source>
</evidence>
<evidence type="ECO:0000256" key="9">
    <source>
        <dbReference type="HAMAP-Rule" id="MF_00211"/>
    </source>
</evidence>
<comment type="similarity">
    <text evidence="9">Belongs to the anthranilate phosphoribosyltransferase family.</text>
</comment>
<keyword evidence="6 9" id="KW-0057">Aromatic amino acid biosynthesis</keyword>
<evidence type="ECO:0000259" key="10">
    <source>
        <dbReference type="Pfam" id="PF00591"/>
    </source>
</evidence>
<keyword evidence="9" id="KW-0460">Magnesium</keyword>
<feature type="binding site" evidence="9">
    <location>
        <position position="224"/>
    </location>
    <ligand>
        <name>Mg(2+)</name>
        <dbReference type="ChEBI" id="CHEBI:18420"/>
        <label>2</label>
    </ligand>
</feature>
<dbReference type="SUPFAM" id="SSF52418">
    <property type="entry name" value="Nucleoside phosphorylase/phosphoribosyltransferase catalytic domain"/>
    <property type="match status" value="1"/>
</dbReference>
<keyword evidence="9" id="KW-0479">Metal-binding</keyword>
<dbReference type="EMBL" id="FNHQ01000029">
    <property type="protein sequence ID" value="SDN19130.1"/>
    <property type="molecule type" value="Genomic_DNA"/>
</dbReference>
<feature type="binding site" evidence="9">
    <location>
        <position position="79"/>
    </location>
    <ligand>
        <name>anthranilate</name>
        <dbReference type="ChEBI" id="CHEBI:16567"/>
        <label>1</label>
    </ligand>
</feature>
<keyword evidence="3 9" id="KW-0328">Glycosyltransferase</keyword>
<dbReference type="Gene3D" id="3.40.1030.10">
    <property type="entry name" value="Nucleoside phosphorylase/phosphoribosyltransferase catalytic domain"/>
    <property type="match status" value="1"/>
</dbReference>
<keyword evidence="5 9" id="KW-0822">Tryptophan biosynthesis</keyword>
<comment type="catalytic activity">
    <reaction evidence="7 9">
        <text>N-(5-phospho-beta-D-ribosyl)anthranilate + diphosphate = 5-phospho-alpha-D-ribose 1-diphosphate + anthranilate</text>
        <dbReference type="Rhea" id="RHEA:11768"/>
        <dbReference type="ChEBI" id="CHEBI:16567"/>
        <dbReference type="ChEBI" id="CHEBI:18277"/>
        <dbReference type="ChEBI" id="CHEBI:33019"/>
        <dbReference type="ChEBI" id="CHEBI:58017"/>
        <dbReference type="EC" id="2.4.2.18"/>
    </reaction>
</comment>
<keyword evidence="4 9" id="KW-0808">Transferase</keyword>
<organism evidence="12 13">
    <name type="scientific">Megasphaera paucivorans</name>
    <dbReference type="NCBI Taxonomy" id="349095"/>
    <lineage>
        <taxon>Bacteria</taxon>
        <taxon>Bacillati</taxon>
        <taxon>Bacillota</taxon>
        <taxon>Negativicutes</taxon>
        <taxon>Veillonellales</taxon>
        <taxon>Veillonellaceae</taxon>
        <taxon>Megasphaera</taxon>
    </lineage>
</organism>
<gene>
    <name evidence="9" type="primary">trpD</name>
    <name evidence="12" type="ORF">SAMN05660299_02292</name>
</gene>
<sequence>MIKEAIQKLINHENLTMNETIQVMDEIMNGQTTQIQTAAFLTALQAKKATITEITACASSMRDHALKIEPHMDLLEIVGTGGDGSNSFNISTTAACVCAAGGAKVAKHGNRAASSKSGAADVLEALGANISLTPDACIALLNRVGLCFFFAQYYHRSMKYVGPVRKEMGVPTVFNILGPLTNPAHATHQILGVYDQALVEPMAHVLRGLGVKRGMVVYGQDKLDEISASAATTICEFEGDDFKNYVITPEYFGFTRCAKSDLCGGTPADNARITRDVLSGSAGPRRTAVVMNAGAGLYIFGKAATLEQGMRQAEALIDGGQAAATLDAFVTQSQLVS</sequence>
<feature type="binding site" evidence="9">
    <location>
        <position position="87"/>
    </location>
    <ligand>
        <name>5-phospho-alpha-D-ribose 1-diphosphate</name>
        <dbReference type="ChEBI" id="CHEBI:58017"/>
    </ligand>
</feature>
<feature type="binding site" evidence="9">
    <location>
        <position position="165"/>
    </location>
    <ligand>
        <name>anthranilate</name>
        <dbReference type="ChEBI" id="CHEBI:16567"/>
        <label>2</label>
    </ligand>
</feature>
<feature type="binding site" evidence="9">
    <location>
        <begin position="107"/>
        <end position="115"/>
    </location>
    <ligand>
        <name>5-phospho-alpha-D-ribose 1-diphosphate</name>
        <dbReference type="ChEBI" id="CHEBI:58017"/>
    </ligand>
</feature>
<dbReference type="Pfam" id="PF00591">
    <property type="entry name" value="Glycos_transf_3"/>
    <property type="match status" value="1"/>
</dbReference>
<dbReference type="InterPro" id="IPR000312">
    <property type="entry name" value="Glycosyl_Trfase_fam3"/>
</dbReference>
<keyword evidence="2 9" id="KW-0028">Amino-acid biosynthesis</keyword>
<feature type="binding site" evidence="9">
    <location>
        <begin position="89"/>
        <end position="92"/>
    </location>
    <ligand>
        <name>5-phospho-alpha-D-ribose 1-diphosphate</name>
        <dbReference type="ChEBI" id="CHEBI:58017"/>
    </ligand>
</feature>
<dbReference type="GO" id="GO:0004048">
    <property type="term" value="F:anthranilate phosphoribosyltransferase activity"/>
    <property type="evidence" value="ECO:0007669"/>
    <property type="project" value="UniProtKB-UniRule"/>
</dbReference>
<evidence type="ECO:0000256" key="4">
    <source>
        <dbReference type="ARBA" id="ARBA00022679"/>
    </source>
</evidence>
<dbReference type="GO" id="GO:0000162">
    <property type="term" value="P:L-tryptophan biosynthetic process"/>
    <property type="evidence" value="ECO:0007669"/>
    <property type="project" value="UniProtKB-UniRule"/>
</dbReference>
<reference evidence="12 13" key="1">
    <citation type="submission" date="2016-10" db="EMBL/GenBank/DDBJ databases">
        <authorList>
            <person name="de Groot N.N."/>
        </authorList>
    </citation>
    <scope>NUCLEOTIDE SEQUENCE [LARGE SCALE GENOMIC DNA]</scope>
    <source>
        <strain evidence="12 13">DSM 16981</strain>
    </source>
</reference>
<feature type="binding site" evidence="9">
    <location>
        <begin position="82"/>
        <end position="83"/>
    </location>
    <ligand>
        <name>5-phospho-alpha-D-ribose 1-diphosphate</name>
        <dbReference type="ChEBI" id="CHEBI:58017"/>
    </ligand>
</feature>
<comment type="function">
    <text evidence="9">Catalyzes the transfer of the phosphoribosyl group of 5-phosphorylribose-1-pyrophosphate (PRPP) to anthranilate to yield N-(5'-phosphoribosyl)-anthranilate (PRA).</text>
</comment>
<accession>A0A1G9ZCF3</accession>
<dbReference type="RefSeq" id="WP_091652048.1">
    <property type="nucleotide sequence ID" value="NZ_FNHQ01000029.1"/>
</dbReference>
<dbReference type="EC" id="2.4.2.18" evidence="9"/>
<comment type="pathway">
    <text evidence="1 9">Amino-acid biosynthesis; L-tryptophan biosynthesis; L-tryptophan from chorismate: step 2/5.</text>
</comment>
<dbReference type="HAMAP" id="MF_00211">
    <property type="entry name" value="TrpD"/>
    <property type="match status" value="1"/>
</dbReference>
<dbReference type="PANTHER" id="PTHR43285">
    <property type="entry name" value="ANTHRANILATE PHOSPHORIBOSYLTRANSFERASE"/>
    <property type="match status" value="1"/>
</dbReference>
<dbReference type="PANTHER" id="PTHR43285:SF2">
    <property type="entry name" value="ANTHRANILATE PHOSPHORIBOSYLTRANSFERASE"/>
    <property type="match status" value="1"/>
</dbReference>
<dbReference type="GO" id="GO:0005829">
    <property type="term" value="C:cytosol"/>
    <property type="evidence" value="ECO:0007669"/>
    <property type="project" value="TreeGrafter"/>
</dbReference>
<dbReference type="AlphaFoldDB" id="A0A1G9ZCF3"/>
<dbReference type="OrthoDB" id="9806430at2"/>
<comment type="subunit">
    <text evidence="9">Homodimer.</text>
</comment>
<evidence type="ECO:0000256" key="2">
    <source>
        <dbReference type="ARBA" id="ARBA00022605"/>
    </source>
</evidence>
<dbReference type="Gene3D" id="1.20.970.10">
    <property type="entry name" value="Transferase, Pyrimidine Nucleoside Phosphorylase, Chain C"/>
    <property type="match status" value="1"/>
</dbReference>
<feature type="binding site" evidence="9">
    <location>
        <position position="225"/>
    </location>
    <ligand>
        <name>Mg(2+)</name>
        <dbReference type="ChEBI" id="CHEBI:18420"/>
        <label>2</label>
    </ligand>
</feature>
<evidence type="ECO:0000256" key="6">
    <source>
        <dbReference type="ARBA" id="ARBA00023141"/>
    </source>
</evidence>
<feature type="binding site" evidence="9">
    <location>
        <position position="79"/>
    </location>
    <ligand>
        <name>5-phospho-alpha-D-ribose 1-diphosphate</name>
        <dbReference type="ChEBI" id="CHEBI:58017"/>
    </ligand>
</feature>
<dbReference type="InterPro" id="IPR035902">
    <property type="entry name" value="Nuc_phospho_transferase"/>
</dbReference>
<feature type="binding site" evidence="9">
    <location>
        <position position="91"/>
    </location>
    <ligand>
        <name>Mg(2+)</name>
        <dbReference type="ChEBI" id="CHEBI:18420"/>
        <label>1</label>
    </ligand>
</feature>
<feature type="binding site" evidence="9">
    <location>
        <position position="225"/>
    </location>
    <ligand>
        <name>Mg(2+)</name>
        <dbReference type="ChEBI" id="CHEBI:18420"/>
        <label>1</label>
    </ligand>
</feature>
<dbReference type="FunFam" id="3.40.1030.10:FF:000002">
    <property type="entry name" value="Anthranilate phosphoribosyltransferase"/>
    <property type="match status" value="1"/>
</dbReference>
<feature type="binding site" evidence="9">
    <location>
        <position position="119"/>
    </location>
    <ligand>
        <name>5-phospho-alpha-D-ribose 1-diphosphate</name>
        <dbReference type="ChEBI" id="CHEBI:58017"/>
    </ligand>
</feature>
<evidence type="ECO:0000313" key="12">
    <source>
        <dbReference type="EMBL" id="SDN19130.1"/>
    </source>
</evidence>
<feature type="domain" description="Glycosyl transferase family 3 N-terminal" evidence="11">
    <location>
        <begin position="3"/>
        <end position="65"/>
    </location>
</feature>
<dbReference type="SUPFAM" id="SSF47648">
    <property type="entry name" value="Nucleoside phosphorylase/phosphoribosyltransferase N-terminal domain"/>
    <property type="match status" value="1"/>
</dbReference>
<dbReference type="NCBIfam" id="TIGR01245">
    <property type="entry name" value="trpD"/>
    <property type="match status" value="1"/>
</dbReference>
<protein>
    <recommendedName>
        <fullName evidence="9">Anthranilate phosphoribosyltransferase</fullName>
        <ecNumber evidence="9">2.4.2.18</ecNumber>
    </recommendedName>
</protein>
<dbReference type="UniPathway" id="UPA00035">
    <property type="reaction ID" value="UER00041"/>
</dbReference>
<dbReference type="InterPro" id="IPR005940">
    <property type="entry name" value="Anthranilate_Pribosyl_Tfrase"/>
</dbReference>
<dbReference type="Proteomes" id="UP000199309">
    <property type="component" value="Unassembled WGS sequence"/>
</dbReference>